<evidence type="ECO:0000313" key="2">
    <source>
        <dbReference type="EMBL" id="KZT24365.1"/>
    </source>
</evidence>
<dbReference type="Proteomes" id="UP000076761">
    <property type="component" value="Unassembled WGS sequence"/>
</dbReference>
<feature type="compositionally biased region" description="Polar residues" evidence="1">
    <location>
        <begin position="104"/>
        <end position="119"/>
    </location>
</feature>
<evidence type="ECO:0000313" key="3">
    <source>
        <dbReference type="Proteomes" id="UP000076761"/>
    </source>
</evidence>
<protein>
    <submittedName>
        <fullName evidence="2">Uncharacterized protein</fullName>
    </submittedName>
</protein>
<feature type="region of interest" description="Disordered" evidence="1">
    <location>
        <begin position="207"/>
        <end position="235"/>
    </location>
</feature>
<gene>
    <name evidence="2" type="ORF">NEOLEDRAFT_1179357</name>
</gene>
<feature type="compositionally biased region" description="Basic and acidic residues" evidence="1">
    <location>
        <begin position="93"/>
        <end position="103"/>
    </location>
</feature>
<feature type="region of interest" description="Disordered" evidence="1">
    <location>
        <begin position="69"/>
        <end position="160"/>
    </location>
</feature>
<proteinExistence type="predicted"/>
<evidence type="ECO:0000256" key="1">
    <source>
        <dbReference type="SAM" id="MobiDB-lite"/>
    </source>
</evidence>
<organism evidence="2 3">
    <name type="scientific">Neolentinus lepideus HHB14362 ss-1</name>
    <dbReference type="NCBI Taxonomy" id="1314782"/>
    <lineage>
        <taxon>Eukaryota</taxon>
        <taxon>Fungi</taxon>
        <taxon>Dikarya</taxon>
        <taxon>Basidiomycota</taxon>
        <taxon>Agaricomycotina</taxon>
        <taxon>Agaricomycetes</taxon>
        <taxon>Gloeophyllales</taxon>
        <taxon>Gloeophyllaceae</taxon>
        <taxon>Neolentinus</taxon>
    </lineage>
</organism>
<feature type="compositionally biased region" description="Basic and acidic residues" evidence="1">
    <location>
        <begin position="214"/>
        <end position="228"/>
    </location>
</feature>
<keyword evidence="3" id="KW-1185">Reference proteome</keyword>
<reference evidence="2 3" key="1">
    <citation type="journal article" date="2016" name="Mol. Biol. Evol.">
        <title>Comparative Genomics of Early-Diverging Mushroom-Forming Fungi Provides Insights into the Origins of Lignocellulose Decay Capabilities.</title>
        <authorList>
            <person name="Nagy L.G."/>
            <person name="Riley R."/>
            <person name="Tritt A."/>
            <person name="Adam C."/>
            <person name="Daum C."/>
            <person name="Floudas D."/>
            <person name="Sun H."/>
            <person name="Yadav J.S."/>
            <person name="Pangilinan J."/>
            <person name="Larsson K.H."/>
            <person name="Matsuura K."/>
            <person name="Barry K."/>
            <person name="Labutti K."/>
            <person name="Kuo R."/>
            <person name="Ohm R.A."/>
            <person name="Bhattacharya S.S."/>
            <person name="Shirouzu T."/>
            <person name="Yoshinaga Y."/>
            <person name="Martin F.M."/>
            <person name="Grigoriev I.V."/>
            <person name="Hibbett D.S."/>
        </authorList>
    </citation>
    <scope>NUCLEOTIDE SEQUENCE [LARGE SCALE GENOMIC DNA]</scope>
    <source>
        <strain evidence="2 3">HHB14362 ss-1</strain>
    </source>
</reference>
<name>A0A165RWK8_9AGAM</name>
<feature type="compositionally biased region" description="Pro residues" evidence="1">
    <location>
        <begin position="130"/>
        <end position="141"/>
    </location>
</feature>
<dbReference type="InParanoid" id="A0A165RWK8"/>
<feature type="compositionally biased region" description="Low complexity" evidence="1">
    <location>
        <begin position="120"/>
        <end position="129"/>
    </location>
</feature>
<sequence>MPPPFNYMLHHSLEIEETRVNSICTEGEVEIEITIRPKDASAAGVVLFTLKMSYPAHADINLCANGDTNDDTIIEPEQPSKRAETPNDDTIIEPERPSKHAETPKTQAVISQWLAQSSGSLDQSPRSQDSPPPFPGSPPPEIADAASTATSKTEPPDTYCPWEVQEHLNRLWLTGRMPWPFMPPTGDKSSRLPAPIPQVAPAVIEGKGSKRAAAHLDEQDGNAGEDRLKRSRHCP</sequence>
<dbReference type="EMBL" id="KV425578">
    <property type="protein sequence ID" value="KZT24365.1"/>
    <property type="molecule type" value="Genomic_DNA"/>
</dbReference>
<dbReference type="AlphaFoldDB" id="A0A165RWK8"/>
<accession>A0A165RWK8</accession>